<proteinExistence type="predicted"/>
<dbReference type="SUPFAM" id="SSF56672">
    <property type="entry name" value="DNA/RNA polymerases"/>
    <property type="match status" value="1"/>
</dbReference>
<dbReference type="PANTHER" id="PTHR11439">
    <property type="entry name" value="GAG-POL-RELATED RETROTRANSPOSON"/>
    <property type="match status" value="1"/>
</dbReference>
<reference evidence="2 3" key="1">
    <citation type="submission" date="2018-08" db="EMBL/GenBank/DDBJ databases">
        <title>Genomic investigation of the strawberry pathogen Phytophthora fragariae indicates pathogenicity is determined by transcriptional variation in three key races.</title>
        <authorList>
            <person name="Adams T.M."/>
            <person name="Armitage A.D."/>
            <person name="Sobczyk M.K."/>
            <person name="Bates H.J."/>
            <person name="Dunwell J.M."/>
            <person name="Nellist C.F."/>
            <person name="Harrison R.J."/>
        </authorList>
    </citation>
    <scope>NUCLEOTIDE SEQUENCE [LARGE SCALE GENOMIC DNA]</scope>
    <source>
        <strain evidence="2 3">SCRP333</strain>
    </source>
</reference>
<organism evidence="2 3">
    <name type="scientific">Phytophthora rubi</name>
    <dbReference type="NCBI Taxonomy" id="129364"/>
    <lineage>
        <taxon>Eukaryota</taxon>
        <taxon>Sar</taxon>
        <taxon>Stramenopiles</taxon>
        <taxon>Oomycota</taxon>
        <taxon>Peronosporomycetes</taxon>
        <taxon>Peronosporales</taxon>
        <taxon>Peronosporaceae</taxon>
        <taxon>Phytophthora</taxon>
    </lineage>
</organism>
<name>A0A6A4DEL0_9STRA</name>
<feature type="domain" description="Reverse transcriptase Ty1/copia-type" evidence="1">
    <location>
        <begin position="15"/>
        <end position="148"/>
    </location>
</feature>
<dbReference type="InterPro" id="IPR013103">
    <property type="entry name" value="RVT_2"/>
</dbReference>
<dbReference type="Proteomes" id="UP000434957">
    <property type="component" value="Unassembled WGS sequence"/>
</dbReference>
<dbReference type="PANTHER" id="PTHR11439:SF440">
    <property type="entry name" value="INTEGRASE CATALYTIC DOMAIN-CONTAINING PROTEIN"/>
    <property type="match status" value="1"/>
</dbReference>
<sequence length="380" mass="42029">MKIPEEILRQLGVTSDDDLVLELEKALYGLKQAGRLWNQLLHTTLVEIGFVQSLTDWCVYFRRQGGVLLVVGVYVADLSVTCTQQDAVDAFFSELTVLSIMDLGPASKFLGMRVSYREDGYDLDQEVAILDMLKKHGMEFAHGVRTPIGVECNERQEAGDDKLPVLGGENVVAVKQFQSLVGSLMWVARCTRPDIAFAVHKASRRTHDPTVAVWKLAKRRGTDELLEVVAYSDEDFVADKEDRKSVTGGLVTIDGMPVSWTCKKRGGVSLSTMEAEYTAASVMTTELLGVHELLGVLGVEHEVPMTLRVDNQAELKQLEGEGASAKAKHIDLRIKFVGDYTKRGVLKPEYREGENIPADLMTKALEAPRLVVLRGMVGLH</sequence>
<dbReference type="AlphaFoldDB" id="A0A6A4DEL0"/>
<dbReference type="EMBL" id="QXFT01002091">
    <property type="protein sequence ID" value="KAE9304104.1"/>
    <property type="molecule type" value="Genomic_DNA"/>
</dbReference>
<keyword evidence="3" id="KW-1185">Reference proteome</keyword>
<evidence type="ECO:0000259" key="1">
    <source>
        <dbReference type="Pfam" id="PF07727"/>
    </source>
</evidence>
<protein>
    <recommendedName>
        <fullName evidence="1">Reverse transcriptase Ty1/copia-type domain-containing protein</fullName>
    </recommendedName>
</protein>
<evidence type="ECO:0000313" key="2">
    <source>
        <dbReference type="EMBL" id="KAE9304104.1"/>
    </source>
</evidence>
<accession>A0A6A4DEL0</accession>
<comment type="caution">
    <text evidence="2">The sequence shown here is derived from an EMBL/GenBank/DDBJ whole genome shotgun (WGS) entry which is preliminary data.</text>
</comment>
<gene>
    <name evidence="2" type="ORF">PR003_g21830</name>
</gene>
<evidence type="ECO:0000313" key="3">
    <source>
        <dbReference type="Proteomes" id="UP000434957"/>
    </source>
</evidence>
<dbReference type="Pfam" id="PF07727">
    <property type="entry name" value="RVT_2"/>
    <property type="match status" value="1"/>
</dbReference>
<dbReference type="CDD" id="cd09272">
    <property type="entry name" value="RNase_HI_RT_Ty1"/>
    <property type="match status" value="1"/>
</dbReference>
<dbReference type="InterPro" id="IPR043502">
    <property type="entry name" value="DNA/RNA_pol_sf"/>
</dbReference>